<keyword evidence="2" id="KW-0689">Ribosomal protein</keyword>
<accession>A0A9P7B8Y7</accession>
<dbReference type="SMART" id="SM00739">
    <property type="entry name" value="KOW"/>
    <property type="match status" value="1"/>
</dbReference>
<keyword evidence="3" id="KW-0687">Ribonucleoprotein</keyword>
<dbReference type="InterPro" id="IPR041988">
    <property type="entry name" value="Ribosomal_uL24_KOW"/>
</dbReference>
<dbReference type="PANTHER" id="PTHR11143">
    <property type="entry name" value="60S RIBOSOMAL PROTEIN L26 FAMILY MEMBER"/>
    <property type="match status" value="1"/>
</dbReference>
<dbReference type="InterPro" id="IPR005756">
    <property type="entry name" value="Ribosomal_uL24_euk/arc"/>
</dbReference>
<evidence type="ECO:0000256" key="3">
    <source>
        <dbReference type="ARBA" id="ARBA00023274"/>
    </source>
</evidence>
<evidence type="ECO:0000256" key="4">
    <source>
        <dbReference type="SAM" id="MobiDB-lite"/>
    </source>
</evidence>
<dbReference type="InterPro" id="IPR008991">
    <property type="entry name" value="Translation_prot_SH3-like_sf"/>
</dbReference>
<proteinExistence type="inferred from homology"/>
<feature type="domain" description="Glycosyl transferase CAP10" evidence="6">
    <location>
        <begin position="670"/>
        <end position="954"/>
    </location>
</feature>
<dbReference type="GO" id="GO:0003723">
    <property type="term" value="F:RNA binding"/>
    <property type="evidence" value="ECO:0007669"/>
    <property type="project" value="InterPro"/>
</dbReference>
<dbReference type="InterPro" id="IPR014722">
    <property type="entry name" value="Rib_uL2_dom2"/>
</dbReference>
<evidence type="ECO:0000313" key="8">
    <source>
        <dbReference type="EMBL" id="KAG0664612.1"/>
    </source>
</evidence>
<feature type="region of interest" description="Disordered" evidence="4">
    <location>
        <begin position="349"/>
        <end position="374"/>
    </location>
</feature>
<dbReference type="OrthoDB" id="541052at2759"/>
<evidence type="ECO:0000256" key="1">
    <source>
        <dbReference type="ARBA" id="ARBA00010618"/>
    </source>
</evidence>
<organism evidence="8 9">
    <name type="scientific">Rhodotorula mucilaginosa</name>
    <name type="common">Yeast</name>
    <name type="synonym">Rhodotorula rubra</name>
    <dbReference type="NCBI Taxonomy" id="5537"/>
    <lineage>
        <taxon>Eukaryota</taxon>
        <taxon>Fungi</taxon>
        <taxon>Dikarya</taxon>
        <taxon>Basidiomycota</taxon>
        <taxon>Pucciniomycotina</taxon>
        <taxon>Microbotryomycetes</taxon>
        <taxon>Sporidiobolales</taxon>
        <taxon>Sporidiobolaceae</taxon>
        <taxon>Rhodotorula</taxon>
    </lineage>
</organism>
<evidence type="ECO:0000313" key="9">
    <source>
        <dbReference type="Proteomes" id="UP000777482"/>
    </source>
</evidence>
<keyword evidence="5" id="KW-1133">Transmembrane helix</keyword>
<feature type="domain" description="KOW" evidence="7">
    <location>
        <begin position="47"/>
        <end position="74"/>
    </location>
</feature>
<dbReference type="InterPro" id="IPR005824">
    <property type="entry name" value="KOW"/>
</dbReference>
<keyword evidence="5" id="KW-0472">Membrane</keyword>
<dbReference type="EMBL" id="PUHQ01000013">
    <property type="protein sequence ID" value="KAG0664612.1"/>
    <property type="molecule type" value="Genomic_DNA"/>
</dbReference>
<dbReference type="AlphaFoldDB" id="A0A9P7B8Y7"/>
<dbReference type="Pfam" id="PF16906">
    <property type="entry name" value="Ribosomal_L26"/>
    <property type="match status" value="1"/>
</dbReference>
<dbReference type="SUPFAM" id="SSF50104">
    <property type="entry name" value="Translation proteins SH3-like domain"/>
    <property type="match status" value="1"/>
</dbReference>
<evidence type="ECO:0000259" key="7">
    <source>
        <dbReference type="SMART" id="SM00739"/>
    </source>
</evidence>
<name>A0A9P7B8Y7_RHOMI</name>
<dbReference type="GO" id="GO:0015934">
    <property type="term" value="C:large ribosomal subunit"/>
    <property type="evidence" value="ECO:0007669"/>
    <property type="project" value="InterPro"/>
</dbReference>
<dbReference type="InterPro" id="IPR006598">
    <property type="entry name" value="CAP10"/>
</dbReference>
<dbReference type="FunFam" id="2.30.30.30:FF:000009">
    <property type="entry name" value="60S ribosomal protein L26"/>
    <property type="match status" value="1"/>
</dbReference>
<dbReference type="Proteomes" id="UP000777482">
    <property type="component" value="Unassembled WGS sequence"/>
</dbReference>
<dbReference type="GO" id="GO:0006412">
    <property type="term" value="P:translation"/>
    <property type="evidence" value="ECO:0007669"/>
    <property type="project" value="InterPro"/>
</dbReference>
<dbReference type="CDD" id="cd06089">
    <property type="entry name" value="KOW_RPL26"/>
    <property type="match status" value="1"/>
</dbReference>
<protein>
    <submittedName>
        <fullName evidence="8">F-actin-capping protein subunit alpha</fullName>
    </submittedName>
</protein>
<keyword evidence="9" id="KW-1185">Reference proteome</keyword>
<comment type="caution">
    <text evidence="8">The sequence shown here is derived from an EMBL/GenBank/DDBJ whole genome shotgun (WGS) entry which is preliminary data.</text>
</comment>
<dbReference type="SMART" id="SM00672">
    <property type="entry name" value="CAP10"/>
    <property type="match status" value="1"/>
</dbReference>
<reference evidence="8 9" key="1">
    <citation type="submission" date="2020-11" db="EMBL/GenBank/DDBJ databases">
        <title>Kefir isolates.</title>
        <authorList>
            <person name="Marcisauskas S."/>
            <person name="Kim Y."/>
            <person name="Blasche S."/>
        </authorList>
    </citation>
    <scope>NUCLEOTIDE SEQUENCE [LARGE SCALE GENOMIC DNA]</scope>
    <source>
        <strain evidence="8 9">KR</strain>
    </source>
</reference>
<comment type="similarity">
    <text evidence="1">Belongs to the universal ribosomal protein uL24 family.</text>
</comment>
<feature type="transmembrane region" description="Helical" evidence="5">
    <location>
        <begin position="303"/>
        <end position="323"/>
    </location>
</feature>
<dbReference type="Pfam" id="PF00467">
    <property type="entry name" value="KOW"/>
    <property type="match status" value="1"/>
</dbReference>
<gene>
    <name evidence="8" type="primary">CAP1_1</name>
    <name evidence="8" type="ORF">C6P46_001208</name>
</gene>
<dbReference type="NCBIfam" id="TIGR01080">
    <property type="entry name" value="rplX_A_E"/>
    <property type="match status" value="1"/>
</dbReference>
<dbReference type="Pfam" id="PF05686">
    <property type="entry name" value="Glyco_transf_90"/>
    <property type="match status" value="1"/>
</dbReference>
<dbReference type="PROSITE" id="PS01108">
    <property type="entry name" value="RIBOSOMAL_L24"/>
    <property type="match status" value="1"/>
</dbReference>
<sequence length="963" mass="108546">MAAGVVSISSRKAHKAHFAAPSSVRRVIMSAPLSKELRAEHGTRSIPIRKDDEVKIVRGTYKGREGRVTTCQRKNFRIFVEGVSRDKGNGATVPIGVNASNVVITKLKLDKDRKNILSRKSTAQKSKSEDVEMKARVREMRSHAKRRFCSGFEHYDEVKMVPAAETGGGGAHDATPPVDQFRVSIPPQLALASSSASAAYVASLDWPAAANMGPLRGGTSERDGGGGGGGGYYASPTLFKSWSRSSSQHPSPLLPANQYRRISIRTPRILSSSGGGGGERARAPLGWVGDFVRLGGARSKRSVAYFAAAVVLFFYFVTGARIWREDKSMRSFMRAGGFGLDYMGRAEEDETTGAQHGGGGEDASTNGGERLPPVPVDGGLSKLCALLPWRKDCAEQLRQTRDPFQGLVYKEDRGHLFYPAVAAPDPPPSFGQPVRRATAADVEHQPHPIHYLIREGKQAWKAKVARQSKTLKEAVAEYERRYWRRPPKGFDHWFEFAKENEFVMIDEFDAMMDKVLPFLAVKPSTLAQRHEMIQFDKDFWIQDKTFTLELKGHGEVTELHGPMKNTNGRAQQMLDLMRKIGKFLPDMNITFTGHDVPWVTMSGETRAKHLVAAREGQVLPDDVSGDFNDDWKYDGWARICPPDSPMRKVASFDKRMASKQIYKPPKQRSFIRDHPKSMDLCYHPENQLLHGFSAWSGPRPGILYPLFVSTSTSLHSDMLISPVDQWDHTIQTDPAWEDKEHNKVVWRGTTTGADLTIDHMRKWMPFTSGSVELPFAPKDEPRVPGPMQTFQARAQALARHWFDFRFLGEAKQCGDPAMCDSFEKDFLWDDWMDPAKQAEYKYVIDVDGNGWSGRFHRLMKSNSMVLKSTIFPEWYQDMIQPWVHYVPIQTDFSDLWTTMAFFAGDNLGQGAHDDLAKEIAMAGKDWAEKHWRWVDMEVYMYRLLLEYARMIHRPDNGLQAMDM</sequence>
<dbReference type="GO" id="GO:0003735">
    <property type="term" value="F:structural constituent of ribosome"/>
    <property type="evidence" value="ECO:0007669"/>
    <property type="project" value="InterPro"/>
</dbReference>
<dbReference type="Gene3D" id="2.30.30.30">
    <property type="match status" value="1"/>
</dbReference>
<evidence type="ECO:0000259" key="6">
    <source>
        <dbReference type="SMART" id="SM00672"/>
    </source>
</evidence>
<evidence type="ECO:0000256" key="5">
    <source>
        <dbReference type="SAM" id="Phobius"/>
    </source>
</evidence>
<keyword evidence="5" id="KW-0812">Transmembrane</keyword>
<evidence type="ECO:0000256" key="2">
    <source>
        <dbReference type="ARBA" id="ARBA00022980"/>
    </source>
</evidence>
<dbReference type="InterPro" id="IPR005825">
    <property type="entry name" value="Ribosomal_uL24_CS"/>
</dbReference>